<keyword evidence="2" id="KW-0472">Membrane</keyword>
<dbReference type="PANTHER" id="PTHR14389:SF3">
    <property type="entry name" value="PROTEIN FAM111A-LIKE"/>
    <property type="match status" value="1"/>
</dbReference>
<proteinExistence type="predicted"/>
<feature type="signal peptide" evidence="3">
    <location>
        <begin position="1"/>
        <end position="25"/>
    </location>
</feature>
<organism evidence="4 5">
    <name type="scientific">Potamilus streckersoni</name>
    <dbReference type="NCBI Taxonomy" id="2493646"/>
    <lineage>
        <taxon>Eukaryota</taxon>
        <taxon>Metazoa</taxon>
        <taxon>Spiralia</taxon>
        <taxon>Lophotrochozoa</taxon>
        <taxon>Mollusca</taxon>
        <taxon>Bivalvia</taxon>
        <taxon>Autobranchia</taxon>
        <taxon>Heteroconchia</taxon>
        <taxon>Palaeoheterodonta</taxon>
        <taxon>Unionida</taxon>
        <taxon>Unionoidea</taxon>
        <taxon>Unionidae</taxon>
        <taxon>Ambleminae</taxon>
        <taxon>Lampsilini</taxon>
        <taxon>Potamilus</taxon>
    </lineage>
</organism>
<keyword evidence="2" id="KW-0812">Transmembrane</keyword>
<keyword evidence="2" id="KW-1133">Transmembrane helix</keyword>
<feature type="region of interest" description="Disordered" evidence="1">
    <location>
        <begin position="176"/>
        <end position="195"/>
    </location>
</feature>
<name>A0AAE0SV37_9BIVA</name>
<gene>
    <name evidence="4" type="ORF">CHS0354_020888</name>
</gene>
<dbReference type="Proteomes" id="UP001195483">
    <property type="component" value="Unassembled WGS sequence"/>
</dbReference>
<dbReference type="EMBL" id="JAEAOA010001278">
    <property type="protein sequence ID" value="KAK3598777.1"/>
    <property type="molecule type" value="Genomic_DNA"/>
</dbReference>
<dbReference type="AlphaFoldDB" id="A0AAE0SV37"/>
<reference evidence="4" key="1">
    <citation type="journal article" date="2021" name="Genome Biol. Evol.">
        <title>A High-Quality Reference Genome for a Parasitic Bivalve with Doubly Uniparental Inheritance (Bivalvia: Unionida).</title>
        <authorList>
            <person name="Smith C.H."/>
        </authorList>
    </citation>
    <scope>NUCLEOTIDE SEQUENCE</scope>
    <source>
        <strain evidence="4">CHS0354</strain>
    </source>
</reference>
<evidence type="ECO:0008006" key="6">
    <source>
        <dbReference type="Google" id="ProtNLM"/>
    </source>
</evidence>
<keyword evidence="3" id="KW-0732">Signal</keyword>
<reference evidence="4" key="3">
    <citation type="submission" date="2023-05" db="EMBL/GenBank/DDBJ databases">
        <authorList>
            <person name="Smith C.H."/>
        </authorList>
    </citation>
    <scope>NUCLEOTIDE SEQUENCE</scope>
    <source>
        <strain evidence="4">CHS0354</strain>
        <tissue evidence="4">Mantle</tissue>
    </source>
</reference>
<protein>
    <recommendedName>
        <fullName evidence="6">Serine protease</fullName>
    </recommendedName>
</protein>
<dbReference type="PANTHER" id="PTHR14389">
    <property type="entry name" value="SI:CH1073-475A24.1"/>
    <property type="match status" value="1"/>
</dbReference>
<accession>A0AAE0SV37</accession>
<feature type="chain" id="PRO_5042170753" description="Serine protease" evidence="3">
    <location>
        <begin position="26"/>
        <end position="612"/>
    </location>
</feature>
<evidence type="ECO:0000256" key="3">
    <source>
        <dbReference type="SAM" id="SignalP"/>
    </source>
</evidence>
<keyword evidence="5" id="KW-1185">Reference proteome</keyword>
<evidence type="ECO:0000256" key="1">
    <source>
        <dbReference type="SAM" id="MobiDB-lite"/>
    </source>
</evidence>
<evidence type="ECO:0000256" key="2">
    <source>
        <dbReference type="SAM" id="Phobius"/>
    </source>
</evidence>
<sequence>MISSDIMHGFSIIILVFSIALNCQARPTDEHGMTQQTYSHSFPNGSTRLCLWVECDPGSEVIVCEKPNTSDQCRPCTPPFIQPDKTNSGFITMCYRVTCPEYSKLDENGKCICDTDIGYYGNYFYDCKYKNCLEGQKLTKWGYCVDKKFDLIPIKSTPEPKPKNIAQDKNMTNLKPVKISDNNQDSKKTHSQDNNSVLSLRNKSIGSIGDKKENDDRPTEVFLFNEVNFHPISFLYGCLALIPVFIFAMILYLVCRIRKKQKNELDCVMKTQTQKQVPKGRQVESTHITDNQTWKQVPAGSLPLRFRFPGQGQFNKPPSLKPTLYAALPDKFEVGKSIGILHVENEPWGTGFVVGNGHVMTCLHTIIFMLGIRAETENGIQLEIKQHIYKVKISFHFNLVSSRNDDSCFGFEQSEIYFDTNLDVIVLKIDRSCWNYQHLPRPLTRFCDLLPSSQFDFFGHPHGEKKQVDENCRIKTLSSSMIDEKRYKVAQYLRGKNFDLQVFLDPYDGILNNGCYLFTTLFVAGGSGSPGITFSERSNPDSQTYAVGTMLCGEYPNFAPNQIPHDDLNTDLKIQFGTKMSSIFSSMKQTNPHLLMDVFKVYPQQWDQLSCT</sequence>
<dbReference type="SUPFAM" id="SSF50494">
    <property type="entry name" value="Trypsin-like serine proteases"/>
    <property type="match status" value="1"/>
</dbReference>
<comment type="caution">
    <text evidence="4">The sequence shown here is derived from an EMBL/GenBank/DDBJ whole genome shotgun (WGS) entry which is preliminary data.</text>
</comment>
<feature type="transmembrane region" description="Helical" evidence="2">
    <location>
        <begin position="234"/>
        <end position="255"/>
    </location>
</feature>
<evidence type="ECO:0000313" key="5">
    <source>
        <dbReference type="Proteomes" id="UP001195483"/>
    </source>
</evidence>
<reference evidence="4" key="2">
    <citation type="journal article" date="2021" name="Genome Biol. Evol.">
        <title>Developing a high-quality reference genome for a parasitic bivalve with doubly uniparental inheritance (Bivalvia: Unionida).</title>
        <authorList>
            <person name="Smith C.H."/>
        </authorList>
    </citation>
    <scope>NUCLEOTIDE SEQUENCE</scope>
    <source>
        <strain evidence="4">CHS0354</strain>
        <tissue evidence="4">Mantle</tissue>
    </source>
</reference>
<dbReference type="InterPro" id="IPR009003">
    <property type="entry name" value="Peptidase_S1_PA"/>
</dbReference>
<evidence type="ECO:0000313" key="4">
    <source>
        <dbReference type="EMBL" id="KAK3598777.1"/>
    </source>
</evidence>